<dbReference type="OrthoDB" id="2539059at2759"/>
<proteinExistence type="predicted"/>
<name>A0A2X0NPD9_9BASI</name>
<reference evidence="3" key="1">
    <citation type="submission" date="2016-10" db="EMBL/GenBank/DDBJ databases">
        <authorList>
            <person name="Jeantristanb JTB J.-T."/>
            <person name="Ricardo R."/>
        </authorList>
    </citation>
    <scope>NUCLEOTIDE SEQUENCE [LARGE SCALE GENOMIC DNA]</scope>
</reference>
<organism evidence="2 3">
    <name type="scientific">Microbotryum saponariae</name>
    <dbReference type="NCBI Taxonomy" id="289078"/>
    <lineage>
        <taxon>Eukaryota</taxon>
        <taxon>Fungi</taxon>
        <taxon>Dikarya</taxon>
        <taxon>Basidiomycota</taxon>
        <taxon>Pucciniomycotina</taxon>
        <taxon>Microbotryomycetes</taxon>
        <taxon>Microbotryales</taxon>
        <taxon>Microbotryaceae</taxon>
        <taxon>Microbotryum</taxon>
    </lineage>
</organism>
<keyword evidence="1" id="KW-0732">Signal</keyword>
<feature type="signal peptide" evidence="1">
    <location>
        <begin position="1"/>
        <end position="23"/>
    </location>
</feature>
<sequence>MIFARSGIVAATLLIVQSTFSIAAPLSDNTVHGLEKRISCHTNEIAENNACVSCASLYPNATTCSRSEPLTCSYGVPNSKRKCAAVDCTKTPGTYLSTDAKQCLACNDTHALTCNSTTTLSCQANYTLYPFDNVCYFGKPYSQYIAYGLAKPFSSSQQPFSEAVNGDPVQCLIDHPKARVLAFSGNPYKCYGQNGALDQTVLKKSDGNAFLILASYCVDLAKNPFVTANKAQGDCEQFFVGPDGTVTGVARGP</sequence>
<feature type="chain" id="PRO_5030060473" evidence="1">
    <location>
        <begin position="24"/>
        <end position="253"/>
    </location>
</feature>
<accession>A0A2X0NPD9</accession>
<keyword evidence="3" id="KW-1185">Reference proteome</keyword>
<evidence type="ECO:0000313" key="2">
    <source>
        <dbReference type="EMBL" id="SCZ95791.1"/>
    </source>
</evidence>
<dbReference type="EMBL" id="FMWP01000087">
    <property type="protein sequence ID" value="SCZ95791.1"/>
    <property type="molecule type" value="Genomic_DNA"/>
</dbReference>
<dbReference type="AlphaFoldDB" id="A0A2X0NPD9"/>
<evidence type="ECO:0000313" key="3">
    <source>
        <dbReference type="Proteomes" id="UP000249723"/>
    </source>
</evidence>
<evidence type="ECO:0000256" key="1">
    <source>
        <dbReference type="SAM" id="SignalP"/>
    </source>
</evidence>
<dbReference type="Proteomes" id="UP000249723">
    <property type="component" value="Unassembled WGS sequence"/>
</dbReference>
<gene>
    <name evidence="2" type="ORF">BZ3500_MVSOF-1268-A1-R1_CHR8-1G09800</name>
</gene>
<protein>
    <submittedName>
        <fullName evidence="2">BZ3500_MvSof-1268-A1-R1_Chr8-1g09800 protein</fullName>
    </submittedName>
</protein>